<dbReference type="Proteomes" id="UP000799324">
    <property type="component" value="Unassembled WGS sequence"/>
</dbReference>
<feature type="region of interest" description="Disordered" evidence="6">
    <location>
        <begin position="292"/>
        <end position="325"/>
    </location>
</feature>
<keyword evidence="4 7" id="KW-0472">Membrane</keyword>
<sequence length="403" mass="44028">MSAEESLADFHARLDGATISTYVLVMCFVPLKLWCRIRSGGGRNLGMDDVLTVIALLVANAFFYVCVLGMRKSLGMHVTDILQTPTGIADLTSFLKYVFVGQIFYLLGIAVVKFSIIAFYWRLFAVTARIPIFIMAGVVFSWLMALLFLVIFTCDPIAASWDVTLQASAKCIELKSIYLGGSIPNVITDGILIIMPIPYVWRLHAPIAQRIILAGMFTLGIFIAIVSIIRLNIFMNINIATMDDVTYNFREVIIWSIVEVNVGLVCACLPSLKPALSIVGLNRIFSFNHSRPSNMKSPGPSTQPPSYNRSGGPRGQRKKGSTGGLFSTLGGMTKLDDESEEYQLTVTPAVHGKSNANVGIARMSTDNESRGSGSRERGGGFGGIQVQHDWRVSVDQNGSHGTR</sequence>
<dbReference type="InterPro" id="IPR049326">
    <property type="entry name" value="Rhodopsin_dom_fungi"/>
</dbReference>
<comment type="subcellular location">
    <subcellularLocation>
        <location evidence="1">Membrane</location>
        <topology evidence="1">Multi-pass membrane protein</topology>
    </subcellularLocation>
</comment>
<dbReference type="EMBL" id="MU004471">
    <property type="protein sequence ID" value="KAF2649985.1"/>
    <property type="molecule type" value="Genomic_DNA"/>
</dbReference>
<feature type="region of interest" description="Disordered" evidence="6">
    <location>
        <begin position="355"/>
        <end position="403"/>
    </location>
</feature>
<proteinExistence type="inferred from homology"/>
<feature type="compositionally biased region" description="Polar residues" evidence="6">
    <location>
        <begin position="394"/>
        <end position="403"/>
    </location>
</feature>
<keyword evidence="10" id="KW-1185">Reference proteome</keyword>
<evidence type="ECO:0000313" key="9">
    <source>
        <dbReference type="EMBL" id="KAF2649985.1"/>
    </source>
</evidence>
<comment type="similarity">
    <text evidence="5">Belongs to the SAT4 family.</text>
</comment>
<protein>
    <recommendedName>
        <fullName evidence="8">Rhodopsin domain-containing protein</fullName>
    </recommendedName>
</protein>
<feature type="domain" description="Rhodopsin" evidence="8">
    <location>
        <begin position="31"/>
        <end position="277"/>
    </location>
</feature>
<feature type="compositionally biased region" description="Polar residues" evidence="6">
    <location>
        <begin position="292"/>
        <end position="309"/>
    </location>
</feature>
<dbReference type="Pfam" id="PF20684">
    <property type="entry name" value="Fung_rhodopsin"/>
    <property type="match status" value="1"/>
</dbReference>
<keyword evidence="3 7" id="KW-1133">Transmembrane helix</keyword>
<accession>A0A6A6SQ62</accession>
<evidence type="ECO:0000256" key="1">
    <source>
        <dbReference type="ARBA" id="ARBA00004141"/>
    </source>
</evidence>
<evidence type="ECO:0000313" key="10">
    <source>
        <dbReference type="Proteomes" id="UP000799324"/>
    </source>
</evidence>
<feature type="transmembrane region" description="Helical" evidence="7">
    <location>
        <begin position="178"/>
        <end position="199"/>
    </location>
</feature>
<gene>
    <name evidence="9" type="ORF">K491DRAFT_721173</name>
</gene>
<evidence type="ECO:0000256" key="4">
    <source>
        <dbReference type="ARBA" id="ARBA00023136"/>
    </source>
</evidence>
<evidence type="ECO:0000259" key="8">
    <source>
        <dbReference type="Pfam" id="PF20684"/>
    </source>
</evidence>
<evidence type="ECO:0000256" key="5">
    <source>
        <dbReference type="ARBA" id="ARBA00038359"/>
    </source>
</evidence>
<reference evidence="9" key="1">
    <citation type="journal article" date="2020" name="Stud. Mycol.">
        <title>101 Dothideomycetes genomes: a test case for predicting lifestyles and emergence of pathogens.</title>
        <authorList>
            <person name="Haridas S."/>
            <person name="Albert R."/>
            <person name="Binder M."/>
            <person name="Bloem J."/>
            <person name="Labutti K."/>
            <person name="Salamov A."/>
            <person name="Andreopoulos B."/>
            <person name="Baker S."/>
            <person name="Barry K."/>
            <person name="Bills G."/>
            <person name="Bluhm B."/>
            <person name="Cannon C."/>
            <person name="Castanera R."/>
            <person name="Culley D."/>
            <person name="Daum C."/>
            <person name="Ezra D."/>
            <person name="Gonzalez J."/>
            <person name="Henrissat B."/>
            <person name="Kuo A."/>
            <person name="Liang C."/>
            <person name="Lipzen A."/>
            <person name="Lutzoni F."/>
            <person name="Magnuson J."/>
            <person name="Mondo S."/>
            <person name="Nolan M."/>
            <person name="Ohm R."/>
            <person name="Pangilinan J."/>
            <person name="Park H.-J."/>
            <person name="Ramirez L."/>
            <person name="Alfaro M."/>
            <person name="Sun H."/>
            <person name="Tritt A."/>
            <person name="Yoshinaga Y."/>
            <person name="Zwiers L.-H."/>
            <person name="Turgeon B."/>
            <person name="Goodwin S."/>
            <person name="Spatafora J."/>
            <person name="Crous P."/>
            <person name="Grigoriev I."/>
        </authorList>
    </citation>
    <scope>NUCLEOTIDE SEQUENCE</scope>
    <source>
        <strain evidence="9">CBS 122681</strain>
    </source>
</reference>
<evidence type="ECO:0000256" key="3">
    <source>
        <dbReference type="ARBA" id="ARBA00022989"/>
    </source>
</evidence>
<dbReference type="GO" id="GO:0016020">
    <property type="term" value="C:membrane"/>
    <property type="evidence" value="ECO:0007669"/>
    <property type="project" value="UniProtKB-SubCell"/>
</dbReference>
<keyword evidence="2 7" id="KW-0812">Transmembrane</keyword>
<feature type="transmembrane region" description="Helical" evidence="7">
    <location>
        <begin position="49"/>
        <end position="70"/>
    </location>
</feature>
<evidence type="ECO:0000256" key="6">
    <source>
        <dbReference type="SAM" id="MobiDB-lite"/>
    </source>
</evidence>
<organism evidence="9 10">
    <name type="scientific">Lophiostoma macrostomum CBS 122681</name>
    <dbReference type="NCBI Taxonomy" id="1314788"/>
    <lineage>
        <taxon>Eukaryota</taxon>
        <taxon>Fungi</taxon>
        <taxon>Dikarya</taxon>
        <taxon>Ascomycota</taxon>
        <taxon>Pezizomycotina</taxon>
        <taxon>Dothideomycetes</taxon>
        <taxon>Pleosporomycetidae</taxon>
        <taxon>Pleosporales</taxon>
        <taxon>Lophiostomataceae</taxon>
        <taxon>Lophiostoma</taxon>
    </lineage>
</organism>
<dbReference type="PANTHER" id="PTHR33048">
    <property type="entry name" value="PTH11-LIKE INTEGRAL MEMBRANE PROTEIN (AFU_ORTHOLOGUE AFUA_5G11245)"/>
    <property type="match status" value="1"/>
</dbReference>
<dbReference type="PANTHER" id="PTHR33048:SF47">
    <property type="entry name" value="INTEGRAL MEMBRANE PROTEIN-RELATED"/>
    <property type="match status" value="1"/>
</dbReference>
<name>A0A6A6SQ62_9PLEO</name>
<feature type="transmembrane region" description="Helical" evidence="7">
    <location>
        <begin position="211"/>
        <end position="233"/>
    </location>
</feature>
<dbReference type="OrthoDB" id="5417844at2759"/>
<feature type="compositionally biased region" description="Basic and acidic residues" evidence="6">
    <location>
        <begin position="365"/>
        <end position="378"/>
    </location>
</feature>
<evidence type="ECO:0000256" key="7">
    <source>
        <dbReference type="SAM" id="Phobius"/>
    </source>
</evidence>
<evidence type="ECO:0000256" key="2">
    <source>
        <dbReference type="ARBA" id="ARBA00022692"/>
    </source>
</evidence>
<dbReference type="InterPro" id="IPR052337">
    <property type="entry name" value="SAT4-like"/>
</dbReference>
<dbReference type="AlphaFoldDB" id="A0A6A6SQ62"/>
<feature type="transmembrane region" description="Helical" evidence="7">
    <location>
        <begin position="103"/>
        <end position="121"/>
    </location>
</feature>
<feature type="transmembrane region" description="Helical" evidence="7">
    <location>
        <begin position="133"/>
        <end position="158"/>
    </location>
</feature>